<evidence type="ECO:0000313" key="2">
    <source>
        <dbReference type="EMBL" id="CAA9307655.1"/>
    </source>
</evidence>
<feature type="region of interest" description="Disordered" evidence="1">
    <location>
        <begin position="1"/>
        <end position="149"/>
    </location>
</feature>
<feature type="non-terminal residue" evidence="2">
    <location>
        <position position="149"/>
    </location>
</feature>
<protein>
    <submittedName>
        <fullName evidence="2">Uncharacterized protein</fullName>
    </submittedName>
</protein>
<gene>
    <name evidence="2" type="ORF">AVDCRST_MAG68-980</name>
</gene>
<feature type="compositionally biased region" description="Low complexity" evidence="1">
    <location>
        <begin position="121"/>
        <end position="149"/>
    </location>
</feature>
<proteinExistence type="predicted"/>
<dbReference type="EMBL" id="CADCTW010000055">
    <property type="protein sequence ID" value="CAA9307655.1"/>
    <property type="molecule type" value="Genomic_DNA"/>
</dbReference>
<reference evidence="2" key="1">
    <citation type="submission" date="2020-02" db="EMBL/GenBank/DDBJ databases">
        <authorList>
            <person name="Meier V. D."/>
        </authorList>
    </citation>
    <scope>NUCLEOTIDE SEQUENCE</scope>
    <source>
        <strain evidence="2">AVDCRST_MAG68</strain>
    </source>
</reference>
<evidence type="ECO:0000256" key="1">
    <source>
        <dbReference type="SAM" id="MobiDB-lite"/>
    </source>
</evidence>
<feature type="compositionally biased region" description="Gly residues" evidence="1">
    <location>
        <begin position="7"/>
        <end position="20"/>
    </location>
</feature>
<dbReference type="AlphaFoldDB" id="A0A6J4KKV3"/>
<organism evidence="2">
    <name type="scientific">uncultured Gemmatimonadota bacterium</name>
    <dbReference type="NCBI Taxonomy" id="203437"/>
    <lineage>
        <taxon>Bacteria</taxon>
        <taxon>Pseudomonadati</taxon>
        <taxon>Gemmatimonadota</taxon>
        <taxon>environmental samples</taxon>
    </lineage>
</organism>
<feature type="compositionally biased region" description="Basic residues" evidence="1">
    <location>
        <begin position="30"/>
        <end position="56"/>
    </location>
</feature>
<feature type="compositionally biased region" description="Basic residues" evidence="1">
    <location>
        <begin position="82"/>
        <end position="92"/>
    </location>
</feature>
<name>A0A6J4KKV3_9BACT</name>
<sequence>ERRIGQQGDGPGVRGGGSGAGRARPLLPAARRRSGHGRGGPRRPAAHRARAARGRRGLPAAGRGLRRGRAAHGWAHGVERHRPPRAPARGRHRADGRQPRHPAAGRHPLPLDRRRPPPRRPGAAAGVVRRAAPPAGRGGLAAPARAGPL</sequence>
<accession>A0A6J4KKV3</accession>
<feature type="non-terminal residue" evidence="2">
    <location>
        <position position="1"/>
    </location>
</feature>